<evidence type="ECO:0000313" key="1">
    <source>
        <dbReference type="EMBL" id="JAD24418.1"/>
    </source>
</evidence>
<protein>
    <submittedName>
        <fullName evidence="1">Uncharacterized protein</fullName>
    </submittedName>
</protein>
<reference evidence="1" key="2">
    <citation type="journal article" date="2015" name="Data Brief">
        <title>Shoot transcriptome of the giant reed, Arundo donax.</title>
        <authorList>
            <person name="Barrero R.A."/>
            <person name="Guerrero F.D."/>
            <person name="Moolhuijzen P."/>
            <person name="Goolsby J.A."/>
            <person name="Tidwell J."/>
            <person name="Bellgard S.E."/>
            <person name="Bellgard M.I."/>
        </authorList>
    </citation>
    <scope>NUCLEOTIDE SEQUENCE</scope>
    <source>
        <tissue evidence="1">Shoot tissue taken approximately 20 cm above the soil surface</tissue>
    </source>
</reference>
<proteinExistence type="predicted"/>
<sequence length="37" mass="4230">MDGMTIITVNFRPFWKSKVDPVQLEVHKPGTMSLRAV</sequence>
<reference evidence="1" key="1">
    <citation type="submission" date="2014-09" db="EMBL/GenBank/DDBJ databases">
        <authorList>
            <person name="Magalhaes I.L.F."/>
            <person name="Oliveira U."/>
            <person name="Santos F.R."/>
            <person name="Vidigal T.H.D.A."/>
            <person name="Brescovit A.D."/>
            <person name="Santos A.J."/>
        </authorList>
    </citation>
    <scope>NUCLEOTIDE SEQUENCE</scope>
    <source>
        <tissue evidence="1">Shoot tissue taken approximately 20 cm above the soil surface</tissue>
    </source>
</reference>
<accession>A0A0A8YFF2</accession>
<name>A0A0A8YFF2_ARUDO</name>
<organism evidence="1">
    <name type="scientific">Arundo donax</name>
    <name type="common">Giant reed</name>
    <name type="synonym">Donax arundinaceus</name>
    <dbReference type="NCBI Taxonomy" id="35708"/>
    <lineage>
        <taxon>Eukaryota</taxon>
        <taxon>Viridiplantae</taxon>
        <taxon>Streptophyta</taxon>
        <taxon>Embryophyta</taxon>
        <taxon>Tracheophyta</taxon>
        <taxon>Spermatophyta</taxon>
        <taxon>Magnoliopsida</taxon>
        <taxon>Liliopsida</taxon>
        <taxon>Poales</taxon>
        <taxon>Poaceae</taxon>
        <taxon>PACMAD clade</taxon>
        <taxon>Arundinoideae</taxon>
        <taxon>Arundineae</taxon>
        <taxon>Arundo</taxon>
    </lineage>
</organism>
<dbReference type="EMBL" id="GBRH01273477">
    <property type="protein sequence ID" value="JAD24418.1"/>
    <property type="molecule type" value="Transcribed_RNA"/>
</dbReference>
<dbReference type="AlphaFoldDB" id="A0A0A8YFF2"/>